<sequence>MNEDVRAFVSAVLDRSASVGVRGEITKDYLASLGFGDDHIDVIGCPSMFDFRGNAPTIEKKLNSLNPTSKLAVNITPTVPGSAEMLRRHHKRFTDIVFVPQEHRELGLLLWGEPIAGWNKDLPGTLDHPYHHDGQVRFFVDARTWHEFMATRDFAFGTRIHGNIAALAAGTPSVVLTFDSRTAELASYHGMPAEPVGRNGIGECTAESLFNRADFSELNTRRQPTFERWIDFLERNGLRHVHQPGNQNEAFDEKLRTAQLAPAATPVRSSNGAELASRLRWLCGSTKSPAADRYVPPFAPKPICPPKPSDDSELEQVVQTLKYEVTSVSRRARENDEYISALRKRAAKRLLSTRSRRSGRP</sequence>
<keyword evidence="3" id="KW-1185">Reference proteome</keyword>
<dbReference type="InterPro" id="IPR007345">
    <property type="entry name" value="Polysacch_pyruvyl_Trfase"/>
</dbReference>
<proteinExistence type="predicted"/>
<gene>
    <name evidence="2" type="ORF">FM119_10675</name>
</gene>
<dbReference type="Pfam" id="PF04230">
    <property type="entry name" value="PS_pyruv_trans"/>
    <property type="match status" value="1"/>
</dbReference>
<name>A0A1R4K141_9MICO</name>
<dbReference type="EMBL" id="FUKR01000058">
    <property type="protein sequence ID" value="SJN37884.1"/>
    <property type="molecule type" value="Genomic_DNA"/>
</dbReference>
<evidence type="ECO:0000259" key="1">
    <source>
        <dbReference type="Pfam" id="PF04230"/>
    </source>
</evidence>
<accession>A0A1R4K141</accession>
<reference evidence="3" key="1">
    <citation type="submission" date="2017-02" db="EMBL/GenBank/DDBJ databases">
        <authorList>
            <person name="Dridi B."/>
        </authorList>
    </citation>
    <scope>NUCLEOTIDE SEQUENCE [LARGE SCALE GENOMIC DNA]</scope>
    <source>
        <strain evidence="3">EB411</strain>
    </source>
</reference>
<evidence type="ECO:0000313" key="3">
    <source>
        <dbReference type="Proteomes" id="UP000196778"/>
    </source>
</evidence>
<protein>
    <recommendedName>
        <fullName evidence="1">Polysaccharide pyruvyl transferase domain-containing protein</fullName>
    </recommendedName>
</protein>
<evidence type="ECO:0000313" key="2">
    <source>
        <dbReference type="EMBL" id="SJN37884.1"/>
    </source>
</evidence>
<organism evidence="2 3">
    <name type="scientific">Mycetocola reblochoni REB411</name>
    <dbReference type="NCBI Taxonomy" id="1255698"/>
    <lineage>
        <taxon>Bacteria</taxon>
        <taxon>Bacillati</taxon>
        <taxon>Actinomycetota</taxon>
        <taxon>Actinomycetes</taxon>
        <taxon>Micrococcales</taxon>
        <taxon>Microbacteriaceae</taxon>
        <taxon>Mycetocola</taxon>
    </lineage>
</organism>
<dbReference type="Proteomes" id="UP000196778">
    <property type="component" value="Unassembled WGS sequence"/>
</dbReference>
<dbReference type="AlphaFoldDB" id="A0A1R4K141"/>
<feature type="domain" description="Polysaccharide pyruvyl transferase" evidence="1">
    <location>
        <begin position="3"/>
        <end position="179"/>
    </location>
</feature>